<evidence type="ECO:0000313" key="8">
    <source>
        <dbReference type="Proteomes" id="UP000037043"/>
    </source>
</evidence>
<name>A0A0L6Z5K1_9CLOT</name>
<organism evidence="7 8">
    <name type="scientific">Clostridium homopropionicum DSM 5847</name>
    <dbReference type="NCBI Taxonomy" id="1121318"/>
    <lineage>
        <taxon>Bacteria</taxon>
        <taxon>Bacillati</taxon>
        <taxon>Bacillota</taxon>
        <taxon>Clostridia</taxon>
        <taxon>Eubacteriales</taxon>
        <taxon>Clostridiaceae</taxon>
        <taxon>Clostridium</taxon>
    </lineage>
</organism>
<feature type="transmembrane region" description="Helical" evidence="6">
    <location>
        <begin position="277"/>
        <end position="305"/>
    </location>
</feature>
<proteinExistence type="predicted"/>
<dbReference type="STRING" id="36844.SAMN04488501_101356"/>
<keyword evidence="8" id="KW-1185">Reference proteome</keyword>
<evidence type="ECO:0000256" key="2">
    <source>
        <dbReference type="ARBA" id="ARBA00022475"/>
    </source>
</evidence>
<accession>A0A0L6Z5K1</accession>
<dbReference type="RefSeq" id="WP_175478640.1">
    <property type="nucleotide sequence ID" value="NZ_LHUR01000042.1"/>
</dbReference>
<dbReference type="GO" id="GO:0005886">
    <property type="term" value="C:plasma membrane"/>
    <property type="evidence" value="ECO:0007669"/>
    <property type="project" value="UniProtKB-SubCell"/>
</dbReference>
<evidence type="ECO:0000256" key="5">
    <source>
        <dbReference type="ARBA" id="ARBA00023136"/>
    </source>
</evidence>
<comment type="subcellular location">
    <subcellularLocation>
        <location evidence="1">Cell membrane</location>
        <topology evidence="1">Multi-pass membrane protein</topology>
    </subcellularLocation>
</comment>
<evidence type="ECO:0000256" key="3">
    <source>
        <dbReference type="ARBA" id="ARBA00022692"/>
    </source>
</evidence>
<dbReference type="Proteomes" id="UP000037043">
    <property type="component" value="Unassembled WGS sequence"/>
</dbReference>
<feature type="transmembrane region" description="Helical" evidence="6">
    <location>
        <begin position="21"/>
        <end position="42"/>
    </location>
</feature>
<keyword evidence="4 6" id="KW-1133">Transmembrane helix</keyword>
<dbReference type="PANTHER" id="PTHR47089">
    <property type="entry name" value="ABC TRANSPORTER, PERMEASE PROTEIN"/>
    <property type="match status" value="1"/>
</dbReference>
<gene>
    <name evidence="7" type="ORF">CLHOM_31220</name>
</gene>
<keyword evidence="5 6" id="KW-0472">Membrane</keyword>
<keyword evidence="3 6" id="KW-0812">Transmembrane</keyword>
<evidence type="ECO:0000313" key="7">
    <source>
        <dbReference type="EMBL" id="KOA18244.1"/>
    </source>
</evidence>
<reference evidence="8" key="1">
    <citation type="submission" date="2015-08" db="EMBL/GenBank/DDBJ databases">
        <title>Genome sequence of the strict anaerobe Clostridium homopropionicum LuHBu1 (DSM 5847T).</title>
        <authorList>
            <person name="Poehlein A."/>
            <person name="Beck M."/>
            <person name="Schiel-Bengelsdorf B."/>
            <person name="Bengelsdorf F.R."/>
            <person name="Daniel R."/>
            <person name="Duerre P."/>
        </authorList>
    </citation>
    <scope>NUCLEOTIDE SEQUENCE [LARGE SCALE GENOMIC DNA]</scope>
    <source>
        <strain evidence="8">DSM 5847</strain>
    </source>
</reference>
<feature type="transmembrane region" description="Helical" evidence="6">
    <location>
        <begin position="92"/>
        <end position="108"/>
    </location>
</feature>
<comment type="caution">
    <text evidence="7">The sequence shown here is derived from an EMBL/GenBank/DDBJ whole genome shotgun (WGS) entry which is preliminary data.</text>
</comment>
<sequence>MLRIVKKSEISRRNSIIIRTVAIICALLVVGIFIFSLGLNPLKVYTSMIEGAFGSVLKFKKTIIKAIPLLITSLGIAVAFKMQFWNIGGEGQIIMGAFSAAFVALTFPNMPKPVLLLLMAIASVIGGGLWAFVPAFFKSKWGTNETIVTLMMNYIAINWVTYLQYDLWKDPKAMGFPKIPMFSDNAILPKVLGVHIGWIIALILVVLVYVFMNFTKKGYEISVLGESEKTAQYAGINIKNTIISAIFISGGLCGLAGMIQASAIANTLSVEVSGGVGFTAIIVTWLASLSAPIILGVSVLFAGLLQGGSYIQTVFGIPEAAAQVVQGAILFFVLGSEFFIKYRIAFGDDKNETSKNIKEGQ</sequence>
<dbReference type="CDD" id="cd06580">
    <property type="entry name" value="TM_PBP1_transp_TpRbsC_like"/>
    <property type="match status" value="1"/>
</dbReference>
<dbReference type="GO" id="GO:0022857">
    <property type="term" value="F:transmembrane transporter activity"/>
    <property type="evidence" value="ECO:0007669"/>
    <property type="project" value="InterPro"/>
</dbReference>
<evidence type="ECO:0000256" key="4">
    <source>
        <dbReference type="ARBA" id="ARBA00022989"/>
    </source>
</evidence>
<feature type="transmembrane region" description="Helical" evidence="6">
    <location>
        <begin position="242"/>
        <end position="265"/>
    </location>
</feature>
<dbReference type="AlphaFoldDB" id="A0A0L6Z5K1"/>
<feature type="transmembrane region" description="Helical" evidence="6">
    <location>
        <begin position="191"/>
        <end position="212"/>
    </location>
</feature>
<protein>
    <submittedName>
        <fullName evidence="7">D-allose transporter subunit</fullName>
    </submittedName>
</protein>
<dbReference type="Pfam" id="PF02653">
    <property type="entry name" value="BPD_transp_2"/>
    <property type="match status" value="1"/>
</dbReference>
<keyword evidence="2" id="KW-1003">Cell membrane</keyword>
<feature type="transmembrane region" description="Helical" evidence="6">
    <location>
        <begin position="114"/>
        <end position="135"/>
    </location>
</feature>
<evidence type="ECO:0000256" key="6">
    <source>
        <dbReference type="SAM" id="Phobius"/>
    </source>
</evidence>
<dbReference type="InterPro" id="IPR001851">
    <property type="entry name" value="ABC_transp_permease"/>
</dbReference>
<feature type="transmembrane region" description="Helical" evidence="6">
    <location>
        <begin position="62"/>
        <end position="80"/>
    </location>
</feature>
<dbReference type="PATRIC" id="fig|1121318.3.peg.3138"/>
<feature type="transmembrane region" description="Helical" evidence="6">
    <location>
        <begin position="147"/>
        <end position="165"/>
    </location>
</feature>
<dbReference type="EMBL" id="LHUR01000042">
    <property type="protein sequence ID" value="KOA18244.1"/>
    <property type="molecule type" value="Genomic_DNA"/>
</dbReference>
<dbReference type="PANTHER" id="PTHR47089:SF1">
    <property type="entry name" value="GUANOSINE ABC TRANSPORTER PERMEASE PROTEIN NUPP"/>
    <property type="match status" value="1"/>
</dbReference>
<evidence type="ECO:0000256" key="1">
    <source>
        <dbReference type="ARBA" id="ARBA00004651"/>
    </source>
</evidence>